<reference evidence="1 2" key="2">
    <citation type="journal article" date="2022" name="Mol. Ecol. Resour.">
        <title>The genomes of chicory, endive, great burdock and yacon provide insights into Asteraceae paleo-polyploidization history and plant inulin production.</title>
        <authorList>
            <person name="Fan W."/>
            <person name="Wang S."/>
            <person name="Wang H."/>
            <person name="Wang A."/>
            <person name="Jiang F."/>
            <person name="Liu H."/>
            <person name="Zhao H."/>
            <person name="Xu D."/>
            <person name="Zhang Y."/>
        </authorList>
    </citation>
    <scope>NUCLEOTIDE SEQUENCE [LARGE SCALE GENOMIC DNA]</scope>
    <source>
        <strain evidence="2">cv. Punajuju</strain>
        <tissue evidence="1">Leaves</tissue>
    </source>
</reference>
<protein>
    <submittedName>
        <fullName evidence="1">Uncharacterized protein</fullName>
    </submittedName>
</protein>
<comment type="caution">
    <text evidence="1">The sequence shown here is derived from an EMBL/GenBank/DDBJ whole genome shotgun (WGS) entry which is preliminary data.</text>
</comment>
<dbReference type="Proteomes" id="UP001055811">
    <property type="component" value="Linkage Group LG02"/>
</dbReference>
<name>A0ACB9GIF6_CICIN</name>
<reference evidence="2" key="1">
    <citation type="journal article" date="2022" name="Mol. Ecol. Resour.">
        <title>The genomes of chicory, endive, great burdock and yacon provide insights into Asteraceae palaeo-polyploidization history and plant inulin production.</title>
        <authorList>
            <person name="Fan W."/>
            <person name="Wang S."/>
            <person name="Wang H."/>
            <person name="Wang A."/>
            <person name="Jiang F."/>
            <person name="Liu H."/>
            <person name="Zhao H."/>
            <person name="Xu D."/>
            <person name="Zhang Y."/>
        </authorList>
    </citation>
    <scope>NUCLEOTIDE SEQUENCE [LARGE SCALE GENOMIC DNA]</scope>
    <source>
        <strain evidence="2">cv. Punajuju</strain>
    </source>
</reference>
<organism evidence="1 2">
    <name type="scientific">Cichorium intybus</name>
    <name type="common">Chicory</name>
    <dbReference type="NCBI Taxonomy" id="13427"/>
    <lineage>
        <taxon>Eukaryota</taxon>
        <taxon>Viridiplantae</taxon>
        <taxon>Streptophyta</taxon>
        <taxon>Embryophyta</taxon>
        <taxon>Tracheophyta</taxon>
        <taxon>Spermatophyta</taxon>
        <taxon>Magnoliopsida</taxon>
        <taxon>eudicotyledons</taxon>
        <taxon>Gunneridae</taxon>
        <taxon>Pentapetalae</taxon>
        <taxon>asterids</taxon>
        <taxon>campanulids</taxon>
        <taxon>Asterales</taxon>
        <taxon>Asteraceae</taxon>
        <taxon>Cichorioideae</taxon>
        <taxon>Cichorieae</taxon>
        <taxon>Cichoriinae</taxon>
        <taxon>Cichorium</taxon>
    </lineage>
</organism>
<gene>
    <name evidence="1" type="ORF">L2E82_12851</name>
</gene>
<keyword evidence="2" id="KW-1185">Reference proteome</keyword>
<evidence type="ECO:0000313" key="1">
    <source>
        <dbReference type="EMBL" id="KAI3782795.1"/>
    </source>
</evidence>
<evidence type="ECO:0000313" key="2">
    <source>
        <dbReference type="Proteomes" id="UP001055811"/>
    </source>
</evidence>
<accession>A0ACB9GIF6</accession>
<dbReference type="EMBL" id="CM042010">
    <property type="protein sequence ID" value="KAI3782795.1"/>
    <property type="molecule type" value="Genomic_DNA"/>
</dbReference>
<sequence length="128" mass="14721">MHTLPSPPSSPNIEYSAPISHYYLQFCDPKPRNLMSKASSLLSRLADHQFLILRRLSGNALKLLASPDDDFFRLLLDIGELLAIFLALMYIWHECLQVMIRDLVVKQYMRMDINGISLDISRSMHGMK</sequence>
<proteinExistence type="predicted"/>